<dbReference type="GO" id="GO:0005829">
    <property type="term" value="C:cytosol"/>
    <property type="evidence" value="ECO:0007669"/>
    <property type="project" value="TreeGrafter"/>
</dbReference>
<dbReference type="Proteomes" id="UP000015103">
    <property type="component" value="Unassembled WGS sequence"/>
</dbReference>
<dbReference type="SUPFAM" id="SSF54695">
    <property type="entry name" value="POZ domain"/>
    <property type="match status" value="1"/>
</dbReference>
<name>T1H8T7_RHOPR</name>
<dbReference type="AlphaFoldDB" id="T1H8T7"/>
<dbReference type="VEuPathDB" id="VectorBase:RPRC000436"/>
<dbReference type="EMBL" id="ACPB03014062">
    <property type="status" value="NOT_ANNOTATED_CDS"/>
    <property type="molecule type" value="Genomic_DNA"/>
</dbReference>
<dbReference type="GO" id="GO:0022008">
    <property type="term" value="P:neurogenesis"/>
    <property type="evidence" value="ECO:0007669"/>
    <property type="project" value="TreeGrafter"/>
</dbReference>
<dbReference type="SMART" id="SM00225">
    <property type="entry name" value="BTB"/>
    <property type="match status" value="1"/>
</dbReference>
<dbReference type="PANTHER" id="PTHR45774">
    <property type="entry name" value="BTB/POZ DOMAIN-CONTAINING"/>
    <property type="match status" value="1"/>
</dbReference>
<protein>
    <submittedName>
        <fullName evidence="2">BTB domain-containing protein</fullName>
    </submittedName>
</protein>
<accession>T1H8T7</accession>
<evidence type="ECO:0000313" key="3">
    <source>
        <dbReference type="Proteomes" id="UP000015103"/>
    </source>
</evidence>
<dbReference type="STRING" id="13249.T1H8T7"/>
<proteinExistence type="predicted"/>
<feature type="compositionally biased region" description="Basic residues" evidence="1">
    <location>
        <begin position="397"/>
        <end position="408"/>
    </location>
</feature>
<dbReference type="PROSITE" id="PS50097">
    <property type="entry name" value="BTB"/>
    <property type="match status" value="1"/>
</dbReference>
<dbReference type="PANTHER" id="PTHR45774:SF4">
    <property type="entry name" value="AXUNDEAD, ISOFORM F"/>
    <property type="match status" value="1"/>
</dbReference>
<dbReference type="HOGENOM" id="CLU_015899_4_2_1"/>
<dbReference type="InterPro" id="IPR011705">
    <property type="entry name" value="BACK"/>
</dbReference>
<organism evidence="2 3">
    <name type="scientific">Rhodnius prolixus</name>
    <name type="common">Triatomid bug</name>
    <dbReference type="NCBI Taxonomy" id="13249"/>
    <lineage>
        <taxon>Eukaryota</taxon>
        <taxon>Metazoa</taxon>
        <taxon>Ecdysozoa</taxon>
        <taxon>Arthropoda</taxon>
        <taxon>Hexapoda</taxon>
        <taxon>Insecta</taxon>
        <taxon>Pterygota</taxon>
        <taxon>Neoptera</taxon>
        <taxon>Paraneoptera</taxon>
        <taxon>Hemiptera</taxon>
        <taxon>Heteroptera</taxon>
        <taxon>Panheteroptera</taxon>
        <taxon>Cimicomorpha</taxon>
        <taxon>Reduviidae</taxon>
        <taxon>Triatominae</taxon>
        <taxon>Rhodnius</taxon>
    </lineage>
</organism>
<dbReference type="Pfam" id="PF07707">
    <property type="entry name" value="BACK"/>
    <property type="match status" value="1"/>
</dbReference>
<reference evidence="2" key="1">
    <citation type="submission" date="2015-05" db="UniProtKB">
        <authorList>
            <consortium name="EnsemblMetazoa"/>
        </authorList>
    </citation>
    <scope>IDENTIFICATION</scope>
</reference>
<dbReference type="Gene3D" id="3.30.710.10">
    <property type="entry name" value="Potassium Channel Kv1.1, Chain A"/>
    <property type="match status" value="1"/>
</dbReference>
<dbReference type="Pfam" id="PF00651">
    <property type="entry name" value="BTB"/>
    <property type="match status" value="1"/>
</dbReference>
<dbReference type="InterPro" id="IPR000210">
    <property type="entry name" value="BTB/POZ_dom"/>
</dbReference>
<feature type="region of interest" description="Disordered" evidence="1">
    <location>
        <begin position="393"/>
        <end position="431"/>
    </location>
</feature>
<dbReference type="eggNOG" id="KOG2075">
    <property type="taxonomic scope" value="Eukaryota"/>
</dbReference>
<evidence type="ECO:0000256" key="1">
    <source>
        <dbReference type="SAM" id="MobiDB-lite"/>
    </source>
</evidence>
<sequence length="448" mass="50877">MIAEWLELVEDVNALCPLGSSTMCPNDNAASPHQPLMSRYLRSQSNHSLQTNPILVISPTDLNSPPHFLFFFNLPVAETRLFDSEAGSDVTFLVGHEPETWRFPGHRCVLMEANPVFKAMLCREPDEQQVVIPILDVDGRAFDILLRYLYKEDVHLQSVSTALSTLYAAQKYLCPGLMRQCIAYLDSCMDVTNVLQIYEHIRVYSGQSKVASAPPIEQITATPDRNDNFDTMLILCNSLLHNCLLFIDSNAVDIFNQESFEDLKRDSMYEIIARDTLYAPEIVIYQALERWCNRECKRHHLELCQENKRCVLGDEILFSVRYLVMTDEDYYCGPIQGSLLSNNEKNILLGYLRNYKAVTNTSSTLTDSRLAKFRQRRVLPNTKRILLGQKCSEERSKKGKLKKQKKKESKSSSNNTSSSGEGPSSSPKRCSGTCVADYVFRALACIFD</sequence>
<dbReference type="OMA" id="ICFSVRY"/>
<dbReference type="EnsemblMetazoa" id="RPRC000436-RA">
    <property type="protein sequence ID" value="RPRC000436-PA"/>
    <property type="gene ID" value="RPRC000436"/>
</dbReference>
<keyword evidence="3" id="KW-1185">Reference proteome</keyword>
<dbReference type="Gene3D" id="1.25.40.420">
    <property type="match status" value="1"/>
</dbReference>
<evidence type="ECO:0000313" key="2">
    <source>
        <dbReference type="EnsemblMetazoa" id="RPRC000436-PA"/>
    </source>
</evidence>
<feature type="compositionally biased region" description="Low complexity" evidence="1">
    <location>
        <begin position="411"/>
        <end position="428"/>
    </location>
</feature>
<dbReference type="InterPro" id="IPR011333">
    <property type="entry name" value="SKP1/BTB/POZ_sf"/>
</dbReference>
<dbReference type="InParanoid" id="T1H8T7"/>